<dbReference type="RefSeq" id="WP_139114680.1">
    <property type="nucleotide sequence ID" value="NZ_CP023449.1"/>
</dbReference>
<sequence>MMTADHPNALWLAHLYEGVIAIQSDQSLEPSERDEKQVAHQRSAFAKVSPDFVIHTGGVRLAATGGAEFTQAYGARRMAIAGHSFRLLGVDQILADDYYGIVRLLTRLERDGKAEDFIGVGGWRFEGDLAVEHWEMVPGQLWDAAFLIADLQFQGEARDFWLAK</sequence>
<proteinExistence type="predicted"/>
<dbReference type="Gene3D" id="3.10.450.50">
    <property type="match status" value="1"/>
</dbReference>
<name>A0A2A4FYD5_9SPHN</name>
<organism evidence="1 2">
    <name type="scientific">Rhizorhabdus dicambivorans</name>
    <dbReference type="NCBI Taxonomy" id="1850238"/>
    <lineage>
        <taxon>Bacteria</taxon>
        <taxon>Pseudomonadati</taxon>
        <taxon>Pseudomonadota</taxon>
        <taxon>Alphaproteobacteria</taxon>
        <taxon>Sphingomonadales</taxon>
        <taxon>Sphingomonadaceae</taxon>
        <taxon>Rhizorhabdus</taxon>
    </lineage>
</organism>
<dbReference type="InterPro" id="IPR032710">
    <property type="entry name" value="NTF2-like_dom_sf"/>
</dbReference>
<dbReference type="SUPFAM" id="SSF54427">
    <property type="entry name" value="NTF2-like"/>
    <property type="match status" value="1"/>
</dbReference>
<evidence type="ECO:0000313" key="2">
    <source>
        <dbReference type="Proteomes" id="UP000218934"/>
    </source>
</evidence>
<dbReference type="Proteomes" id="UP000218934">
    <property type="component" value="Unassembled WGS sequence"/>
</dbReference>
<dbReference type="EMBL" id="NWUF01000007">
    <property type="protein sequence ID" value="PCE42514.1"/>
    <property type="molecule type" value="Genomic_DNA"/>
</dbReference>
<keyword evidence="2" id="KW-1185">Reference proteome</keyword>
<dbReference type="AlphaFoldDB" id="A0A2A4FYD5"/>
<reference evidence="1 2" key="1">
    <citation type="submission" date="2017-09" db="EMBL/GenBank/DDBJ databases">
        <title>The Catabolism of 3,6-Dichlorosalicylic acid is Initiated by the Cytochrome P450 Monooxygenase DsmABC in Rhizorhabdus dicambivorans Ndbn-20.</title>
        <authorList>
            <person name="Na L."/>
        </authorList>
    </citation>
    <scope>NUCLEOTIDE SEQUENCE [LARGE SCALE GENOMIC DNA]</scope>
    <source>
        <strain evidence="1 2">Ndbn-20m</strain>
    </source>
</reference>
<evidence type="ECO:0008006" key="3">
    <source>
        <dbReference type="Google" id="ProtNLM"/>
    </source>
</evidence>
<accession>A0A2A4FYD5</accession>
<comment type="caution">
    <text evidence="1">The sequence shown here is derived from an EMBL/GenBank/DDBJ whole genome shotgun (WGS) entry which is preliminary data.</text>
</comment>
<dbReference type="OrthoDB" id="9812089at2"/>
<gene>
    <name evidence="1" type="ORF">COO09_08830</name>
</gene>
<evidence type="ECO:0000313" key="1">
    <source>
        <dbReference type="EMBL" id="PCE42514.1"/>
    </source>
</evidence>
<protein>
    <recommendedName>
        <fullName evidence="3">SnoaL-like domain-containing protein</fullName>
    </recommendedName>
</protein>